<gene>
    <name evidence="2" type="ORF">O3M35_001700</name>
</gene>
<evidence type="ECO:0000256" key="1">
    <source>
        <dbReference type="SAM" id="Phobius"/>
    </source>
</evidence>
<evidence type="ECO:0000313" key="3">
    <source>
        <dbReference type="Proteomes" id="UP001461498"/>
    </source>
</evidence>
<keyword evidence="1" id="KW-0472">Membrane</keyword>
<comment type="caution">
    <text evidence="2">The sequence shown here is derived from an EMBL/GenBank/DDBJ whole genome shotgun (WGS) entry which is preliminary data.</text>
</comment>
<organism evidence="2 3">
    <name type="scientific">Rhynocoris fuscipes</name>
    <dbReference type="NCBI Taxonomy" id="488301"/>
    <lineage>
        <taxon>Eukaryota</taxon>
        <taxon>Metazoa</taxon>
        <taxon>Ecdysozoa</taxon>
        <taxon>Arthropoda</taxon>
        <taxon>Hexapoda</taxon>
        <taxon>Insecta</taxon>
        <taxon>Pterygota</taxon>
        <taxon>Neoptera</taxon>
        <taxon>Paraneoptera</taxon>
        <taxon>Hemiptera</taxon>
        <taxon>Heteroptera</taxon>
        <taxon>Panheteroptera</taxon>
        <taxon>Cimicomorpha</taxon>
        <taxon>Reduviidae</taxon>
        <taxon>Harpactorinae</taxon>
        <taxon>Harpactorini</taxon>
        <taxon>Rhynocoris</taxon>
    </lineage>
</organism>
<sequence>MNPLSLANEPSIRLNIIMISGIIILILAAHTAKTQDVRSSQIQLPLRVHFNDINIVEDLNINFQNIDNMIPILQEIYDSEVGYGFEILRSLGNNIVDLSNRLKYYEKLITIVEKNNSFLIYEWTELIKDIKLIITDLNAAESTKISALLMIGKLTEKLENQGFEAFMDSYRIYKADSSIHPITYMIRDAICNLDRELCQHIFYKFVNETSRKENSTIQLIQYIIKINNIDLQVVGIFKLFDVLCPKDINDYEIERGLYPCECLDAISISKSYNHLRFLHKYRRRIMFTRSYIPGICGRMN</sequence>
<dbReference type="AlphaFoldDB" id="A0AAW1CQY5"/>
<keyword evidence="1" id="KW-0812">Transmembrane</keyword>
<accession>A0AAW1CQY5</accession>
<keyword evidence="3" id="KW-1185">Reference proteome</keyword>
<protein>
    <submittedName>
        <fullName evidence="2">Uncharacterized protein</fullName>
    </submittedName>
</protein>
<dbReference type="Proteomes" id="UP001461498">
    <property type="component" value="Unassembled WGS sequence"/>
</dbReference>
<name>A0AAW1CQY5_9HEMI</name>
<evidence type="ECO:0000313" key="2">
    <source>
        <dbReference type="EMBL" id="KAK9500435.1"/>
    </source>
</evidence>
<reference evidence="2 3" key="1">
    <citation type="submission" date="2022-12" db="EMBL/GenBank/DDBJ databases">
        <title>Chromosome-level genome assembly of true bugs.</title>
        <authorList>
            <person name="Ma L."/>
            <person name="Li H."/>
        </authorList>
    </citation>
    <scope>NUCLEOTIDE SEQUENCE [LARGE SCALE GENOMIC DNA]</scope>
    <source>
        <strain evidence="2">Lab_2022b</strain>
    </source>
</reference>
<proteinExistence type="predicted"/>
<feature type="transmembrane region" description="Helical" evidence="1">
    <location>
        <begin position="12"/>
        <end position="32"/>
    </location>
</feature>
<dbReference type="EMBL" id="JAPXFL010000010">
    <property type="protein sequence ID" value="KAK9500435.1"/>
    <property type="molecule type" value="Genomic_DNA"/>
</dbReference>
<keyword evidence="1" id="KW-1133">Transmembrane helix</keyword>